<evidence type="ECO:0000256" key="2">
    <source>
        <dbReference type="ARBA" id="ARBA00034247"/>
    </source>
</evidence>
<proteinExistence type="predicted"/>
<dbReference type="InterPro" id="IPR009875">
    <property type="entry name" value="PilZ_domain"/>
</dbReference>
<dbReference type="InterPro" id="IPR043128">
    <property type="entry name" value="Rev_trsase/Diguanyl_cyclase"/>
</dbReference>
<comment type="catalytic activity">
    <reaction evidence="2">
        <text>2 GTP = 3',3'-c-di-GMP + 2 diphosphate</text>
        <dbReference type="Rhea" id="RHEA:24898"/>
        <dbReference type="ChEBI" id="CHEBI:33019"/>
        <dbReference type="ChEBI" id="CHEBI:37565"/>
        <dbReference type="ChEBI" id="CHEBI:58805"/>
        <dbReference type="EC" id="2.7.7.65"/>
    </reaction>
</comment>
<dbReference type="SMART" id="SM00267">
    <property type="entry name" value="GGDEF"/>
    <property type="match status" value="1"/>
</dbReference>
<dbReference type="GO" id="GO:0043709">
    <property type="term" value="P:cell adhesion involved in single-species biofilm formation"/>
    <property type="evidence" value="ECO:0007669"/>
    <property type="project" value="TreeGrafter"/>
</dbReference>
<reference evidence="4 5" key="1">
    <citation type="journal article" date="2018" name="Sci. Adv.">
        <title>Multi-heme cytochromes provide a pathway for survival in energy-limited environments.</title>
        <authorList>
            <person name="Deng X."/>
            <person name="Dohmae N."/>
            <person name="Nealson K.H."/>
            <person name="Hashimoto K."/>
            <person name="Okamoto A."/>
        </authorList>
    </citation>
    <scope>NUCLEOTIDE SEQUENCE [LARGE SCALE GENOMIC DNA]</scope>
    <source>
        <strain evidence="4 5">IS5</strain>
    </source>
</reference>
<accession>A0A2Z6AU60</accession>
<dbReference type="InterPro" id="IPR000160">
    <property type="entry name" value="GGDEF_dom"/>
</dbReference>
<dbReference type="EC" id="2.7.7.65" evidence="1"/>
<organism evidence="4 5">
    <name type="scientific">Desulfovibrio ferrophilus</name>
    <dbReference type="NCBI Taxonomy" id="241368"/>
    <lineage>
        <taxon>Bacteria</taxon>
        <taxon>Pseudomonadati</taxon>
        <taxon>Thermodesulfobacteriota</taxon>
        <taxon>Desulfovibrionia</taxon>
        <taxon>Desulfovibrionales</taxon>
        <taxon>Desulfovibrionaceae</taxon>
        <taxon>Desulfovibrio</taxon>
    </lineage>
</organism>
<dbReference type="SUPFAM" id="SSF141371">
    <property type="entry name" value="PilZ domain-like"/>
    <property type="match status" value="1"/>
</dbReference>
<dbReference type="InterPro" id="IPR029787">
    <property type="entry name" value="Nucleotide_cyclase"/>
</dbReference>
<dbReference type="FunFam" id="3.30.70.270:FF:000001">
    <property type="entry name" value="Diguanylate cyclase domain protein"/>
    <property type="match status" value="1"/>
</dbReference>
<dbReference type="GO" id="GO:1902201">
    <property type="term" value="P:negative regulation of bacterial-type flagellum-dependent cell motility"/>
    <property type="evidence" value="ECO:0007669"/>
    <property type="project" value="TreeGrafter"/>
</dbReference>
<dbReference type="CDD" id="cd01949">
    <property type="entry name" value="GGDEF"/>
    <property type="match status" value="1"/>
</dbReference>
<dbReference type="GO" id="GO:0052621">
    <property type="term" value="F:diguanylate cyclase activity"/>
    <property type="evidence" value="ECO:0007669"/>
    <property type="project" value="UniProtKB-EC"/>
</dbReference>
<name>A0A2Z6AU60_9BACT</name>
<dbReference type="EMBL" id="AP017378">
    <property type="protein sequence ID" value="BBD06758.1"/>
    <property type="molecule type" value="Genomic_DNA"/>
</dbReference>
<dbReference type="NCBIfam" id="TIGR00254">
    <property type="entry name" value="GGDEF"/>
    <property type="match status" value="1"/>
</dbReference>
<dbReference type="PROSITE" id="PS50887">
    <property type="entry name" value="GGDEF"/>
    <property type="match status" value="1"/>
</dbReference>
<dbReference type="AlphaFoldDB" id="A0A2Z6AU60"/>
<feature type="domain" description="GGDEF" evidence="3">
    <location>
        <begin position="149"/>
        <end position="284"/>
    </location>
</feature>
<evidence type="ECO:0000313" key="5">
    <source>
        <dbReference type="Proteomes" id="UP000269883"/>
    </source>
</evidence>
<dbReference type="Gene3D" id="2.40.10.220">
    <property type="entry name" value="predicted glycosyltransferase like domains"/>
    <property type="match status" value="1"/>
</dbReference>
<gene>
    <name evidence="4" type="ORF">DFE_0032</name>
</gene>
<keyword evidence="5" id="KW-1185">Reference proteome</keyword>
<dbReference type="PANTHER" id="PTHR45138:SF9">
    <property type="entry name" value="DIGUANYLATE CYCLASE DGCM-RELATED"/>
    <property type="match status" value="1"/>
</dbReference>
<dbReference type="Pfam" id="PF00990">
    <property type="entry name" value="GGDEF"/>
    <property type="match status" value="1"/>
</dbReference>
<dbReference type="GO" id="GO:0005886">
    <property type="term" value="C:plasma membrane"/>
    <property type="evidence" value="ECO:0007669"/>
    <property type="project" value="TreeGrafter"/>
</dbReference>
<dbReference type="PANTHER" id="PTHR45138">
    <property type="entry name" value="REGULATORY COMPONENTS OF SENSORY TRANSDUCTION SYSTEM"/>
    <property type="match status" value="1"/>
</dbReference>
<dbReference type="Proteomes" id="UP000269883">
    <property type="component" value="Chromosome"/>
</dbReference>
<sequence>MEQPPATFLGTNPKLTAFLAVPRKEKESAKKFCTRLAHKFGKNIFAEAIHFLSHIQLPADEAREHWIAIVNHRESMRILAERDIGLLATMIDYFTSVCPHLVAPVTLEADTLAQCQRLMMIDDLTGLFNRRYFTAELQKEIERSRRLKRPMALLMADIDHFKDFNDTFGHAGGDKALASVGSIMRKSARLMDQAIRYGGEEFAFILPHTSKEDAIVVAERLRVAMESHTPLDSVGDPLRPVTLSIGLSACPDDGEDPIALIEAADRALYRAKGQGRNQVCTQSDDYRRSKRYPAKASTQCQIRKKGATPVMARMLDLSTWGVRCEVPVVMEPGKDLSLMLQDKQKELTLSVTKARTVWAESANGGIWRTGITFSNLSTPQREGLHALLGVSPPSSD</sequence>
<evidence type="ECO:0000259" key="3">
    <source>
        <dbReference type="PROSITE" id="PS50887"/>
    </source>
</evidence>
<dbReference type="KEGG" id="dfl:DFE_0032"/>
<dbReference type="GO" id="GO:0035438">
    <property type="term" value="F:cyclic-di-GMP binding"/>
    <property type="evidence" value="ECO:0007669"/>
    <property type="project" value="InterPro"/>
</dbReference>
<protein>
    <recommendedName>
        <fullName evidence="1">diguanylate cyclase</fullName>
        <ecNumber evidence="1">2.7.7.65</ecNumber>
    </recommendedName>
</protein>
<dbReference type="OrthoDB" id="9805474at2"/>
<evidence type="ECO:0000313" key="4">
    <source>
        <dbReference type="EMBL" id="BBD06758.1"/>
    </source>
</evidence>
<dbReference type="SUPFAM" id="SSF55073">
    <property type="entry name" value="Nucleotide cyclase"/>
    <property type="match status" value="1"/>
</dbReference>
<dbReference type="InterPro" id="IPR050469">
    <property type="entry name" value="Diguanylate_Cyclase"/>
</dbReference>
<dbReference type="Pfam" id="PF07238">
    <property type="entry name" value="PilZ"/>
    <property type="match status" value="1"/>
</dbReference>
<dbReference type="RefSeq" id="WP_126375573.1">
    <property type="nucleotide sequence ID" value="NZ_AP017378.1"/>
</dbReference>
<dbReference type="Gene3D" id="3.30.70.270">
    <property type="match status" value="1"/>
</dbReference>
<evidence type="ECO:0000256" key="1">
    <source>
        <dbReference type="ARBA" id="ARBA00012528"/>
    </source>
</evidence>